<dbReference type="Gene3D" id="1.20.1050.80">
    <property type="entry name" value="VPS9 domain"/>
    <property type="match status" value="1"/>
</dbReference>
<evidence type="ECO:0000259" key="6">
    <source>
        <dbReference type="PROSITE" id="PS51205"/>
    </source>
</evidence>
<dbReference type="PANTHER" id="PTHR23101:SF122">
    <property type="entry name" value="RABAPTIN-5-ASSOCIATED EXCHANGE FACTOR FOR RAB5"/>
    <property type="match status" value="1"/>
</dbReference>
<dbReference type="GO" id="GO:0016192">
    <property type="term" value="P:vesicle-mediated transport"/>
    <property type="evidence" value="ECO:0007669"/>
    <property type="project" value="InterPro"/>
</dbReference>
<name>A0A6A7FTA0_9CRUS</name>
<feature type="compositionally biased region" description="Low complexity" evidence="4">
    <location>
        <begin position="183"/>
        <end position="199"/>
    </location>
</feature>
<feature type="region of interest" description="Disordered" evidence="4">
    <location>
        <begin position="1"/>
        <end position="38"/>
    </location>
</feature>
<evidence type="ECO:0000256" key="3">
    <source>
        <dbReference type="ARBA" id="ARBA00022833"/>
    </source>
</evidence>
<evidence type="ECO:0000256" key="4">
    <source>
        <dbReference type="SAM" id="MobiDB-lite"/>
    </source>
</evidence>
<feature type="region of interest" description="Disordered" evidence="4">
    <location>
        <begin position="157"/>
        <end position="199"/>
    </location>
</feature>
<feature type="compositionally biased region" description="Basic and acidic residues" evidence="4">
    <location>
        <begin position="1"/>
        <end position="14"/>
    </location>
</feature>
<feature type="region of interest" description="Disordered" evidence="4">
    <location>
        <begin position="559"/>
        <end position="587"/>
    </location>
</feature>
<accession>A0A6A7FTA0</accession>
<dbReference type="PROSITE" id="PS51205">
    <property type="entry name" value="VPS9"/>
    <property type="match status" value="1"/>
</dbReference>
<keyword evidence="3" id="KW-0862">Zinc</keyword>
<dbReference type="GO" id="GO:0003677">
    <property type="term" value="F:DNA binding"/>
    <property type="evidence" value="ECO:0007669"/>
    <property type="project" value="InterPro"/>
</dbReference>
<dbReference type="SMART" id="SM00167">
    <property type="entry name" value="VPS9"/>
    <property type="match status" value="1"/>
</dbReference>
<feature type="domain" description="VPS9" evidence="6">
    <location>
        <begin position="297"/>
        <end position="446"/>
    </location>
</feature>
<keyword evidence="1" id="KW-0479">Metal-binding</keyword>
<dbReference type="PROSITE" id="PS51036">
    <property type="entry name" value="ZF_A20"/>
    <property type="match status" value="1"/>
</dbReference>
<dbReference type="Gene3D" id="1.20.5.4770">
    <property type="match status" value="1"/>
</dbReference>
<reference evidence="7" key="1">
    <citation type="submission" date="2017-11" db="EMBL/GenBank/DDBJ databases">
        <title>The sensing device of the deep-sea amphipod.</title>
        <authorList>
            <person name="Kobayashi H."/>
            <person name="Nagahama T."/>
            <person name="Arai W."/>
            <person name="Sasagawa Y."/>
            <person name="Umeda M."/>
            <person name="Hayashi T."/>
            <person name="Nikaido I."/>
            <person name="Watanabe H."/>
            <person name="Oguri K."/>
            <person name="Kitazato H."/>
            <person name="Fujioka K."/>
            <person name="Kido Y."/>
            <person name="Takami H."/>
        </authorList>
    </citation>
    <scope>NUCLEOTIDE SEQUENCE</scope>
    <source>
        <tissue evidence="7">Whole body</tissue>
    </source>
</reference>
<dbReference type="PANTHER" id="PTHR23101">
    <property type="entry name" value="RAB GDP/GTP EXCHANGE FACTOR"/>
    <property type="match status" value="1"/>
</dbReference>
<dbReference type="InterPro" id="IPR037191">
    <property type="entry name" value="VPS9_dom_sf"/>
</dbReference>
<dbReference type="InterPro" id="IPR002653">
    <property type="entry name" value="Znf_A20"/>
</dbReference>
<dbReference type="SUPFAM" id="SSF57716">
    <property type="entry name" value="Glucocorticoid receptor-like (DNA-binding domain)"/>
    <property type="match status" value="1"/>
</dbReference>
<evidence type="ECO:0000313" key="7">
    <source>
        <dbReference type="EMBL" id="LAC21816.1"/>
    </source>
</evidence>
<dbReference type="GO" id="GO:0031267">
    <property type="term" value="F:small GTPase binding"/>
    <property type="evidence" value="ECO:0007669"/>
    <property type="project" value="TreeGrafter"/>
</dbReference>
<dbReference type="AlphaFoldDB" id="A0A6A7FTA0"/>
<protein>
    <submittedName>
        <fullName evidence="7">Rab5 GDP/GTP exchange factor-like isoform X2</fullName>
    </submittedName>
</protein>
<proteinExistence type="evidence at transcript level"/>
<dbReference type="GO" id="GO:0005085">
    <property type="term" value="F:guanyl-nucleotide exchange factor activity"/>
    <property type="evidence" value="ECO:0007669"/>
    <property type="project" value="InterPro"/>
</dbReference>
<evidence type="ECO:0000256" key="1">
    <source>
        <dbReference type="ARBA" id="ARBA00022723"/>
    </source>
</evidence>
<dbReference type="Pfam" id="PF01754">
    <property type="entry name" value="zf-A20"/>
    <property type="match status" value="1"/>
</dbReference>
<evidence type="ECO:0000259" key="5">
    <source>
        <dbReference type="PROSITE" id="PS51036"/>
    </source>
</evidence>
<dbReference type="SUPFAM" id="SSF109993">
    <property type="entry name" value="VPS9 domain"/>
    <property type="match status" value="1"/>
</dbReference>
<dbReference type="GO" id="GO:0005829">
    <property type="term" value="C:cytosol"/>
    <property type="evidence" value="ECO:0007669"/>
    <property type="project" value="TreeGrafter"/>
</dbReference>
<evidence type="ECO:0000256" key="2">
    <source>
        <dbReference type="ARBA" id="ARBA00022771"/>
    </source>
</evidence>
<keyword evidence="2" id="KW-0863">Zinc-finger</keyword>
<dbReference type="SMART" id="SM00259">
    <property type="entry name" value="ZnF_A20"/>
    <property type="match status" value="1"/>
</dbReference>
<dbReference type="Pfam" id="PF18151">
    <property type="entry name" value="DUF5601"/>
    <property type="match status" value="1"/>
</dbReference>
<dbReference type="Pfam" id="PF02204">
    <property type="entry name" value="VPS9"/>
    <property type="match status" value="1"/>
</dbReference>
<dbReference type="InterPro" id="IPR003123">
    <property type="entry name" value="VPS9"/>
</dbReference>
<dbReference type="InterPro" id="IPR041545">
    <property type="entry name" value="DUF5601"/>
</dbReference>
<dbReference type="InterPro" id="IPR045046">
    <property type="entry name" value="Vps9-like"/>
</dbReference>
<dbReference type="Gene3D" id="1.10.246.120">
    <property type="match status" value="1"/>
</dbReference>
<dbReference type="EMBL" id="IACT01002544">
    <property type="protein sequence ID" value="LAC21816.1"/>
    <property type="molecule type" value="mRNA"/>
</dbReference>
<dbReference type="GO" id="GO:0030139">
    <property type="term" value="C:endocytic vesicle"/>
    <property type="evidence" value="ECO:0007669"/>
    <property type="project" value="TreeGrafter"/>
</dbReference>
<feature type="domain" description="A20-type" evidence="5">
    <location>
        <begin position="70"/>
        <end position="104"/>
    </location>
</feature>
<dbReference type="GO" id="GO:0008270">
    <property type="term" value="F:zinc ion binding"/>
    <property type="evidence" value="ECO:0007669"/>
    <property type="project" value="UniProtKB-KW"/>
</dbReference>
<feature type="compositionally biased region" description="Polar residues" evidence="4">
    <location>
        <begin position="567"/>
        <end position="581"/>
    </location>
</feature>
<sequence>MSSLDWHFEDDKSSSPDGDNAELGDSLVLPGGAPVRQDDFEWQPHEQLLYDNAGNSANISSTAVPRPHVDQSQLQCRTGCGFYGYPAWQGHCSKCYKEIQNRPAARRTRIARPVFDPTNIKNKVTRSVSDVSYLPGKASMMINKKIDKLDEKRRQQLHKHKNNNIVKSIFRKNPSNKGGAQGSARQAPPAPPDSASTASQELDTFLKTLSKEGGGAIRKQVSVFVDKLRRHVHGQSLADTADQVQELYNNIHSMVTTHHAFAGMSGDDVTRVCSLVERYVCTRLHPQLSAVVNAHYEEQDLAIQNRIRSLSWICADMLECKLDETDETMAIALDTIISELLELQGRAVPSDKLSVLVSCSHLVLHALSSSIIAGGGTPTPVSADDFLPALIYCVIRANPPMLHSNIAYITNFAQQSHLQSGEAGYYFTNLCCAVAFIEQVCGASLGLTEQEFERYMTGTALPRHPQPPASITALTNTLQRYSRAISTLDTITADYTSTMQEMLSLQETVSDKVGTVLRQTPMVTRVPHTSAEILHLLATDQTHMLQSVDDLADAKDQKKTTKCDQKSSATLPPSLVSSSKPASDPLVSTLPECEEAFNLYYSLEDFISAEPATKASNSSSLKTRSTLQQDLVSPSNSLSLTSGSLLDYPVMDSTTPLLEQATSYSSLQYGCTSDLATSLLDEPFSPVPSASLVPLPQYSGFRAQSNQLQSIACVTGPASMPCNSLASSCTASNATAMAEAGPTSMPFDAKSNNSESLQFTRAATSDYTTLEKDLEWKPCDDRPSSERNVETSLAVDHISQDTSPQSGNRLSLNNLARFNDSAADSSKTITQCDAFASPEHRPCLPPPLLPVVTPLPIVRDAVPIAAYSATGTNGEIAAPTTVAGWQSLPPASTVTGQTSGKRDTIEKVVDVLAGIADSIDQLL</sequence>
<organism evidence="7">
    <name type="scientific">Hirondellea gigas</name>
    <dbReference type="NCBI Taxonomy" id="1518452"/>
    <lineage>
        <taxon>Eukaryota</taxon>
        <taxon>Metazoa</taxon>
        <taxon>Ecdysozoa</taxon>
        <taxon>Arthropoda</taxon>
        <taxon>Crustacea</taxon>
        <taxon>Multicrustacea</taxon>
        <taxon>Malacostraca</taxon>
        <taxon>Eumalacostraca</taxon>
        <taxon>Peracarida</taxon>
        <taxon>Amphipoda</taxon>
        <taxon>Amphilochidea</taxon>
        <taxon>Lysianassida</taxon>
        <taxon>Lysianassidira</taxon>
        <taxon>Lysianassoidea</taxon>
        <taxon>Lysianassidae</taxon>
        <taxon>Hirondellea</taxon>
    </lineage>
</organism>